<comment type="subcellular location">
    <subcellularLocation>
        <location evidence="1">Membrane</location>
        <topology evidence="1">Multi-pass membrane protein</topology>
    </subcellularLocation>
</comment>
<organism evidence="9 10">
    <name type="scientific">Morus notabilis</name>
    <dbReference type="NCBI Taxonomy" id="981085"/>
    <lineage>
        <taxon>Eukaryota</taxon>
        <taxon>Viridiplantae</taxon>
        <taxon>Streptophyta</taxon>
        <taxon>Embryophyta</taxon>
        <taxon>Tracheophyta</taxon>
        <taxon>Spermatophyta</taxon>
        <taxon>Magnoliopsida</taxon>
        <taxon>eudicotyledons</taxon>
        <taxon>Gunneridae</taxon>
        <taxon>Pentapetalae</taxon>
        <taxon>rosids</taxon>
        <taxon>fabids</taxon>
        <taxon>Rosales</taxon>
        <taxon>Moraceae</taxon>
        <taxon>Moreae</taxon>
        <taxon>Morus</taxon>
    </lineage>
</organism>
<dbReference type="GO" id="GO:0005886">
    <property type="term" value="C:plasma membrane"/>
    <property type="evidence" value="ECO:0007669"/>
    <property type="project" value="TreeGrafter"/>
</dbReference>
<dbReference type="GO" id="GO:0009734">
    <property type="term" value="P:auxin-activated signaling pathway"/>
    <property type="evidence" value="ECO:0007669"/>
    <property type="project" value="UniProtKB-KW"/>
</dbReference>
<accession>W9SNM0</accession>
<reference evidence="10" key="1">
    <citation type="submission" date="2013-01" db="EMBL/GenBank/DDBJ databases">
        <title>Draft Genome Sequence of a Mulberry Tree, Morus notabilis C.K. Schneid.</title>
        <authorList>
            <person name="He N."/>
            <person name="Zhao S."/>
        </authorList>
    </citation>
    <scope>NUCLEOTIDE SEQUENCE</scope>
</reference>
<feature type="transmembrane region" description="Helical" evidence="8">
    <location>
        <begin position="100"/>
        <end position="120"/>
    </location>
</feature>
<evidence type="ECO:0000256" key="2">
    <source>
        <dbReference type="ARBA" id="ARBA00009177"/>
    </source>
</evidence>
<keyword evidence="5 8" id="KW-1133">Transmembrane helix</keyword>
<evidence type="ECO:0000256" key="8">
    <source>
        <dbReference type="SAM" id="Phobius"/>
    </source>
</evidence>
<dbReference type="AlphaFoldDB" id="W9SNM0"/>
<evidence type="ECO:0000256" key="4">
    <source>
        <dbReference type="ARBA" id="ARBA00022692"/>
    </source>
</evidence>
<keyword evidence="7" id="KW-0927">Auxin signaling pathway</keyword>
<name>W9SNM0_9ROSA</name>
<keyword evidence="3" id="KW-0813">Transport</keyword>
<protein>
    <submittedName>
        <fullName evidence="9">Putative auxin efflux carrier component 6</fullName>
    </submittedName>
</protein>
<dbReference type="EMBL" id="KE619437">
    <property type="protein sequence ID" value="EXC35940.1"/>
    <property type="molecule type" value="Genomic_DNA"/>
</dbReference>
<feature type="transmembrane region" description="Helical" evidence="8">
    <location>
        <begin position="6"/>
        <end position="28"/>
    </location>
</feature>
<evidence type="ECO:0000256" key="5">
    <source>
        <dbReference type="ARBA" id="ARBA00022989"/>
    </source>
</evidence>
<dbReference type="GO" id="GO:0005783">
    <property type="term" value="C:endoplasmic reticulum"/>
    <property type="evidence" value="ECO:0007669"/>
    <property type="project" value="TreeGrafter"/>
</dbReference>
<evidence type="ECO:0000256" key="7">
    <source>
        <dbReference type="ARBA" id="ARBA00023294"/>
    </source>
</evidence>
<dbReference type="PANTHER" id="PTHR31752">
    <property type="entry name" value="AUXIN EFFLUX CARRIER COMPONENT 1B-RELATED"/>
    <property type="match status" value="1"/>
</dbReference>
<dbReference type="GO" id="GO:0010329">
    <property type="term" value="F:auxin efflux transmembrane transporter activity"/>
    <property type="evidence" value="ECO:0007669"/>
    <property type="project" value="TreeGrafter"/>
</dbReference>
<gene>
    <name evidence="9" type="ORF">L484_000861</name>
</gene>
<dbReference type="GO" id="GO:0009926">
    <property type="term" value="P:auxin polar transport"/>
    <property type="evidence" value="ECO:0007669"/>
    <property type="project" value="TreeGrafter"/>
</dbReference>
<dbReference type="Pfam" id="PF03547">
    <property type="entry name" value="Mem_trans"/>
    <property type="match status" value="1"/>
</dbReference>
<evidence type="ECO:0000256" key="3">
    <source>
        <dbReference type="ARBA" id="ARBA00022448"/>
    </source>
</evidence>
<feature type="transmembrane region" description="Helical" evidence="8">
    <location>
        <begin position="40"/>
        <end position="59"/>
    </location>
</feature>
<keyword evidence="4 8" id="KW-0812">Transmembrane</keyword>
<feature type="transmembrane region" description="Helical" evidence="8">
    <location>
        <begin position="132"/>
        <end position="152"/>
    </location>
</feature>
<evidence type="ECO:0000313" key="10">
    <source>
        <dbReference type="Proteomes" id="UP000030645"/>
    </source>
</evidence>
<feature type="transmembrane region" description="Helical" evidence="8">
    <location>
        <begin position="71"/>
        <end position="93"/>
    </location>
</feature>
<proteinExistence type="inferred from homology"/>
<dbReference type="eggNOG" id="ENOG502QVQM">
    <property type="taxonomic scope" value="Eukaryota"/>
</dbReference>
<sequence length="357" mass="39608">MITKDDFYKVMCAMVPLYFAMIVAYASVKWCKIFSQEQCSGINRFVAVFAVPVLSFHFISQNNPYEMDTKFILADTLSKALVLVLLSLWAVFCKKGNLEWLITIFSVATLPNTLVMGIPLLKAMYGDFTQSLMVQVVVLQCIIWYTLLLFLFEYRAATLLIRTQFPGSAAAAISRISVDDDIISLDGRDPLRAEPEIIDDHGRIRVRIRRSTSTLPDSAVSSSLGITPRASNLSNAEVFSVNTPVVAPHFNYDQSQNNTTNLLDDVVFGGYASSDAYSLQPTPRPSNFNELDTAATTTATTPTWALSPVAGKVFRQTPSPAFSGVKMMSWESPGKYQQRQGCKDVTGAEKFIFLCYP</sequence>
<keyword evidence="6 8" id="KW-0472">Membrane</keyword>
<dbReference type="PANTHER" id="PTHR31752:SF56">
    <property type="entry name" value="AUXIN EFFLUX CARRIER COMPONENT 6"/>
    <property type="match status" value="1"/>
</dbReference>
<dbReference type="Proteomes" id="UP000030645">
    <property type="component" value="Unassembled WGS sequence"/>
</dbReference>
<dbReference type="InterPro" id="IPR004776">
    <property type="entry name" value="Mem_transp_PIN-like"/>
</dbReference>
<evidence type="ECO:0000313" key="9">
    <source>
        <dbReference type="EMBL" id="EXC35940.1"/>
    </source>
</evidence>
<dbReference type="InterPro" id="IPR051107">
    <property type="entry name" value="Auxin_Efflux_Carrier"/>
</dbReference>
<comment type="similarity">
    <text evidence="2">Belongs to the auxin efflux carrier (TC 2.A.69.1) family.</text>
</comment>
<evidence type="ECO:0000256" key="1">
    <source>
        <dbReference type="ARBA" id="ARBA00004141"/>
    </source>
</evidence>
<keyword evidence="10" id="KW-1185">Reference proteome</keyword>
<evidence type="ECO:0000256" key="6">
    <source>
        <dbReference type="ARBA" id="ARBA00023136"/>
    </source>
</evidence>